<dbReference type="InterPro" id="IPR029010">
    <property type="entry name" value="ThuA-like"/>
</dbReference>
<evidence type="ECO:0000313" key="2">
    <source>
        <dbReference type="EMBL" id="MFC6906618.1"/>
    </source>
</evidence>
<comment type="caution">
    <text evidence="2">The sequence shown here is derived from an EMBL/GenBank/DDBJ whole genome shotgun (WGS) entry which is preliminary data.</text>
</comment>
<dbReference type="EMBL" id="JBHSXQ010000004">
    <property type="protein sequence ID" value="MFC6906618.1"/>
    <property type="molecule type" value="Genomic_DNA"/>
</dbReference>
<dbReference type="Gene3D" id="3.40.50.880">
    <property type="match status" value="1"/>
</dbReference>
<feature type="domain" description="ThuA-like" evidence="1">
    <location>
        <begin position="4"/>
        <end position="215"/>
    </location>
</feature>
<dbReference type="RefSeq" id="WP_340605188.1">
    <property type="nucleotide sequence ID" value="NZ_JBBMXV010000004.1"/>
</dbReference>
<keyword evidence="3" id="KW-1185">Reference proteome</keyword>
<proteinExistence type="predicted"/>
<accession>A0ABD5V8L8</accession>
<dbReference type="PANTHER" id="PTHR40469">
    <property type="entry name" value="SECRETED GLYCOSYL HYDROLASE"/>
    <property type="match status" value="1"/>
</dbReference>
<dbReference type="PANTHER" id="PTHR40469:SF2">
    <property type="entry name" value="GALACTOSE-BINDING DOMAIN-LIKE SUPERFAMILY PROTEIN"/>
    <property type="match status" value="1"/>
</dbReference>
<dbReference type="InterPro" id="IPR029062">
    <property type="entry name" value="Class_I_gatase-like"/>
</dbReference>
<protein>
    <submittedName>
        <fullName evidence="2">ThuA domain-containing protein</fullName>
    </submittedName>
</protein>
<evidence type="ECO:0000313" key="3">
    <source>
        <dbReference type="Proteomes" id="UP001596312"/>
    </source>
</evidence>
<sequence>MSLRVLAIGETAFPFHDFEEVGPRFEEVLGNTIELTLTTDKDALSDLDEYDVVLDYLTDSTLSDEQREGLLAFVREGNGYVGVHCAADLTSTASDDPDDVLDTREEPLPELRELLSGHFLDHPEQSEFGVGIVDDHPITAGVDDFTVFDEPYQVECDDDVSVLARMDHPDLAEYPVAWTKRYGEGRVYYLSLGHTEEVFETDGFRSLLVNGVEWAAGMEPQ</sequence>
<name>A0ABD5V8L8_9EURY</name>
<reference evidence="2 3" key="1">
    <citation type="journal article" date="2019" name="Int. J. Syst. Evol. Microbiol.">
        <title>The Global Catalogue of Microorganisms (GCM) 10K type strain sequencing project: providing services to taxonomists for standard genome sequencing and annotation.</title>
        <authorList>
            <consortium name="The Broad Institute Genomics Platform"/>
            <consortium name="The Broad Institute Genome Sequencing Center for Infectious Disease"/>
            <person name="Wu L."/>
            <person name="Ma J."/>
        </authorList>
    </citation>
    <scope>NUCLEOTIDE SEQUENCE [LARGE SCALE GENOMIC DNA]</scope>
    <source>
        <strain evidence="2 3">CGMCC 1.3240</strain>
    </source>
</reference>
<dbReference type="SUPFAM" id="SSF52317">
    <property type="entry name" value="Class I glutamine amidotransferase-like"/>
    <property type="match status" value="1"/>
</dbReference>
<gene>
    <name evidence="2" type="ORF">ACFQGH_15590</name>
</gene>
<dbReference type="AlphaFoldDB" id="A0ABD5V8L8"/>
<organism evidence="2 3">
    <name type="scientific">Halalkalicoccus tibetensis</name>
    <dbReference type="NCBI Taxonomy" id="175632"/>
    <lineage>
        <taxon>Archaea</taxon>
        <taxon>Methanobacteriati</taxon>
        <taxon>Methanobacteriota</taxon>
        <taxon>Stenosarchaea group</taxon>
        <taxon>Halobacteria</taxon>
        <taxon>Halobacteriales</taxon>
        <taxon>Halococcaceae</taxon>
        <taxon>Halalkalicoccus</taxon>
    </lineage>
</organism>
<dbReference type="Pfam" id="PF06283">
    <property type="entry name" value="ThuA"/>
    <property type="match status" value="1"/>
</dbReference>
<evidence type="ECO:0000259" key="1">
    <source>
        <dbReference type="Pfam" id="PF06283"/>
    </source>
</evidence>
<dbReference type="Proteomes" id="UP001596312">
    <property type="component" value="Unassembled WGS sequence"/>
</dbReference>